<dbReference type="EMBL" id="JACXWD010000008">
    <property type="protein sequence ID" value="MBD3867333.1"/>
    <property type="molecule type" value="Genomic_DNA"/>
</dbReference>
<accession>A0A8J7CKL5</accession>
<sequence>MSATPSDAGLLHRITTGKYPRILVLGLHRGAGKRTVVEGLAREAAASGDPLGIGAAPRLVHDDDYSRELPTVVPLPAGTIVLTARDILSEGSAGLDILQDTGISSSLGELVVARVREEGEAALFGPSEPDSIHAVTGLLRTHGALRQVVTAGREHQAFLKTGLFDGVVLSAGLGIAPSEERAIAAIGYEVDALDLPECDALARTSFEVARSKNEIVVTDVEGRVLRTLTRDPAAAARWITGGDAPSTVTVIVPGKLNDDLVRPLVQSGMSGTFVAEDVTRMRVAPIYFKAWLKGGGEYRVVHSTPLLAVALNPHDPVSGVTAAPPRFLEKVGSEVSKVAVHDVVHEMLPAGKRRSWKFWSRKSD</sequence>
<proteinExistence type="predicted"/>
<reference evidence="1 2" key="1">
    <citation type="submission" date="2020-08" db="EMBL/GenBank/DDBJ databases">
        <title>Acidobacteriota in marine sediments use diverse sulfur dissimilation pathways.</title>
        <authorList>
            <person name="Wasmund K."/>
        </authorList>
    </citation>
    <scope>NUCLEOTIDE SEQUENCE [LARGE SCALE GENOMIC DNA]</scope>
    <source>
        <strain evidence="1">MAG AM4</strain>
    </source>
</reference>
<evidence type="ECO:0000313" key="1">
    <source>
        <dbReference type="EMBL" id="MBD3867333.1"/>
    </source>
</evidence>
<comment type="caution">
    <text evidence="1">The sequence shown here is derived from an EMBL/GenBank/DDBJ whole genome shotgun (WGS) entry which is preliminary data.</text>
</comment>
<name>A0A8J7CKL5_9BACT</name>
<dbReference type="Proteomes" id="UP000648239">
    <property type="component" value="Unassembled WGS sequence"/>
</dbReference>
<protein>
    <submittedName>
        <fullName evidence="1">Uncharacterized protein</fullName>
    </submittedName>
</protein>
<organism evidence="1 2">
    <name type="scientific">Candidatus Polarisedimenticola svalbardensis</name>
    <dbReference type="NCBI Taxonomy" id="2886004"/>
    <lineage>
        <taxon>Bacteria</taxon>
        <taxon>Pseudomonadati</taxon>
        <taxon>Acidobacteriota</taxon>
        <taxon>Candidatus Polarisedimenticolia</taxon>
        <taxon>Candidatus Polarisedimenticolales</taxon>
        <taxon>Candidatus Polarisedimenticolaceae</taxon>
        <taxon>Candidatus Polarisedimenticola</taxon>
    </lineage>
</organism>
<dbReference type="AlphaFoldDB" id="A0A8J7CKL5"/>
<evidence type="ECO:0000313" key="2">
    <source>
        <dbReference type="Proteomes" id="UP000648239"/>
    </source>
</evidence>
<gene>
    <name evidence="1" type="ORF">IFK94_04325</name>
</gene>